<evidence type="ECO:0008006" key="4">
    <source>
        <dbReference type="Google" id="ProtNLM"/>
    </source>
</evidence>
<dbReference type="RefSeq" id="WP_084857785.1">
    <property type="nucleotide sequence ID" value="NZ_NBWC01000024.1"/>
</dbReference>
<protein>
    <recommendedName>
        <fullName evidence="4">Amino acid transporter</fullName>
    </recommendedName>
</protein>
<gene>
    <name evidence="2" type="ORF">B7H17_16545</name>
</gene>
<reference evidence="2 3" key="1">
    <citation type="submission" date="2017-04" db="EMBL/GenBank/DDBJ databases">
        <title>Presence of VIM-2 positive Pseudomonas species in chickens and their surrounding environment.</title>
        <authorList>
            <person name="Zhang R."/>
        </authorList>
    </citation>
    <scope>NUCLEOTIDE SEQUENCE [LARGE SCALE GENOMIC DNA]</scope>
    <source>
        <strain evidence="2 3">DZ-C18</strain>
    </source>
</reference>
<evidence type="ECO:0000313" key="3">
    <source>
        <dbReference type="Proteomes" id="UP000193675"/>
    </source>
</evidence>
<comment type="caution">
    <text evidence="2">The sequence shown here is derived from an EMBL/GenBank/DDBJ whole genome shotgun (WGS) entry which is preliminary data.</text>
</comment>
<keyword evidence="1" id="KW-0812">Transmembrane</keyword>
<feature type="transmembrane region" description="Helical" evidence="1">
    <location>
        <begin position="7"/>
        <end position="24"/>
    </location>
</feature>
<name>A0A1X0ZTX7_PSEPU</name>
<dbReference type="EMBL" id="NBWC01000024">
    <property type="protein sequence ID" value="ORL62961.1"/>
    <property type="molecule type" value="Genomic_DNA"/>
</dbReference>
<feature type="transmembrane region" description="Helical" evidence="1">
    <location>
        <begin position="54"/>
        <end position="72"/>
    </location>
</feature>
<keyword evidence="1" id="KW-0472">Membrane</keyword>
<proteinExistence type="predicted"/>
<accession>A0A1X0ZTX7</accession>
<keyword evidence="1" id="KW-1133">Transmembrane helix</keyword>
<dbReference type="OrthoDB" id="8549575at2"/>
<organism evidence="2 3">
    <name type="scientific">Pseudomonas putida</name>
    <name type="common">Arthrobacter siderocapsulatus</name>
    <dbReference type="NCBI Taxonomy" id="303"/>
    <lineage>
        <taxon>Bacteria</taxon>
        <taxon>Pseudomonadati</taxon>
        <taxon>Pseudomonadota</taxon>
        <taxon>Gammaproteobacteria</taxon>
        <taxon>Pseudomonadales</taxon>
        <taxon>Pseudomonadaceae</taxon>
        <taxon>Pseudomonas</taxon>
    </lineage>
</organism>
<evidence type="ECO:0000256" key="1">
    <source>
        <dbReference type="SAM" id="Phobius"/>
    </source>
</evidence>
<dbReference type="AlphaFoldDB" id="A0A1X0ZTX7"/>
<evidence type="ECO:0000313" key="2">
    <source>
        <dbReference type="EMBL" id="ORL62961.1"/>
    </source>
</evidence>
<sequence length="82" mass="9336">MGSVIDLLQWPAMLLTVLAAWCIGSRQPRRRRAGFCCFISSNVLWVIWGWQVQAWALIILQFCLCAMNLRGFKKNTPAQPSP</sequence>
<dbReference type="Proteomes" id="UP000193675">
    <property type="component" value="Unassembled WGS sequence"/>
</dbReference>